<organism evidence="4 5">
    <name type="scientific">Vibrio genomosp. F10 str. ZF-129</name>
    <dbReference type="NCBI Taxonomy" id="1187848"/>
    <lineage>
        <taxon>Bacteria</taxon>
        <taxon>Pseudomonadati</taxon>
        <taxon>Pseudomonadota</taxon>
        <taxon>Gammaproteobacteria</taxon>
        <taxon>Vibrionales</taxon>
        <taxon>Vibrionaceae</taxon>
        <taxon>Vibrio</taxon>
    </lineage>
</organism>
<reference evidence="4 5" key="1">
    <citation type="journal article" date="2012" name="Science">
        <title>Ecological populations of bacteria act as socially cohesive units of antibiotic production and resistance.</title>
        <authorList>
            <person name="Cordero O.X."/>
            <person name="Wildschutte H."/>
            <person name="Kirkup B."/>
            <person name="Proehl S."/>
            <person name="Ngo L."/>
            <person name="Hussain F."/>
            <person name="Le Roux F."/>
            <person name="Mincer T."/>
            <person name="Polz M.F."/>
        </authorList>
    </citation>
    <scope>NUCLEOTIDE SEQUENCE [LARGE SCALE GENOMIC DNA]</scope>
    <source>
        <strain evidence="4 5">ZF-129</strain>
    </source>
</reference>
<dbReference type="eggNOG" id="COG2027">
    <property type="taxonomic scope" value="Bacteria"/>
</dbReference>
<feature type="signal peptide" evidence="3">
    <location>
        <begin position="1"/>
        <end position="22"/>
    </location>
</feature>
<evidence type="ECO:0000313" key="4">
    <source>
        <dbReference type="EMBL" id="OEE34132.1"/>
    </source>
</evidence>
<dbReference type="NCBIfam" id="TIGR00666">
    <property type="entry name" value="PBP4"/>
    <property type="match status" value="1"/>
</dbReference>
<dbReference type="RefSeq" id="WP_017040789.1">
    <property type="nucleotide sequence ID" value="NZ_AJYQ02000094.1"/>
</dbReference>
<sequence length="479" mass="53051">MLSNIHFLFLIIAVLFSSSSLAYSPTSALPAGSRNSLILESLSSPKATSLSENTEQLFPPASTLKLVTALAAKLELGDNFHYQTSLLRYQDDLIIQFSGDPTLTTQNLRDMLQSAKTRGTHQIKGDIWLDNSIFSGYDRAVGWPWDILGVCYSAPASAITLDENCVQASIYTLDTGLTRVYVPEQFPIHVSTKARTVSKVEQESSQCDLELLAKSNNQYQLNGCLVERSKPLPLKFAVQSPEQYTTRMVYTLLNQLNIELYGSIKIGRPDSSFDASATTLLTQHKSATLPALLDVMLKKSDNLIADNLTKTIGQHFYLQPGSFSNGTSAMKQIIWAKTGINLEQARLVDGSGLSRNNRFTSQDMASILRYIWIHDDELNLVQAMPTSGKTGTLQYRSSMRKAPIKGQIIAKSGSVYGSYNMAGYGLDKKGKPSSLFVQFVTDYHPIKSNNNKPVIAPITQFEQYFYKDIVSFSQQVSKP</sequence>
<protein>
    <submittedName>
        <fullName evidence="4">Serine-type D-Ala-D-Ala carboxypeptidase</fullName>
    </submittedName>
</protein>
<evidence type="ECO:0000256" key="2">
    <source>
        <dbReference type="ARBA" id="ARBA00022801"/>
    </source>
</evidence>
<dbReference type="InterPro" id="IPR012338">
    <property type="entry name" value="Beta-lactam/transpept-like"/>
</dbReference>
<dbReference type="NCBIfam" id="NF008322">
    <property type="entry name" value="PRK11113.1"/>
    <property type="match status" value="1"/>
</dbReference>
<feature type="chain" id="PRO_5009171541" evidence="3">
    <location>
        <begin position="23"/>
        <end position="479"/>
    </location>
</feature>
<keyword evidence="4" id="KW-0645">Protease</keyword>
<dbReference type="PANTHER" id="PTHR30023:SF0">
    <property type="entry name" value="PENICILLIN-SENSITIVE CARBOXYPEPTIDASE A"/>
    <property type="match status" value="1"/>
</dbReference>
<dbReference type="GO" id="GO:0006508">
    <property type="term" value="P:proteolysis"/>
    <property type="evidence" value="ECO:0007669"/>
    <property type="project" value="InterPro"/>
</dbReference>
<comment type="similarity">
    <text evidence="1">Belongs to the peptidase S13 family.</text>
</comment>
<dbReference type="PANTHER" id="PTHR30023">
    <property type="entry name" value="D-ALANYL-D-ALANINE CARBOXYPEPTIDASE"/>
    <property type="match status" value="1"/>
</dbReference>
<keyword evidence="4" id="KW-0121">Carboxypeptidase</keyword>
<comment type="caution">
    <text evidence="4">The sequence shown here is derived from an EMBL/GenBank/DDBJ whole genome shotgun (WGS) entry which is preliminary data.</text>
</comment>
<dbReference type="GO" id="GO:0004185">
    <property type="term" value="F:serine-type carboxypeptidase activity"/>
    <property type="evidence" value="ECO:0007669"/>
    <property type="project" value="InterPro"/>
</dbReference>
<dbReference type="SUPFAM" id="SSF56601">
    <property type="entry name" value="beta-lactamase/transpeptidase-like"/>
    <property type="match status" value="1"/>
</dbReference>
<dbReference type="OrthoDB" id="9802627at2"/>
<dbReference type="InterPro" id="IPR000667">
    <property type="entry name" value="Peptidase_S13"/>
</dbReference>
<dbReference type="STRING" id="1187848.A1QO_01045"/>
<gene>
    <name evidence="4" type="ORF">A1QO_01045</name>
</gene>
<evidence type="ECO:0000256" key="1">
    <source>
        <dbReference type="ARBA" id="ARBA00006096"/>
    </source>
</evidence>
<proteinExistence type="inferred from homology"/>
<dbReference type="PRINTS" id="PR00922">
    <property type="entry name" value="DADACBPTASE3"/>
</dbReference>
<keyword evidence="2" id="KW-0378">Hydrolase</keyword>
<dbReference type="Pfam" id="PF02113">
    <property type="entry name" value="Peptidase_S13"/>
    <property type="match status" value="1"/>
</dbReference>
<dbReference type="GO" id="GO:0000270">
    <property type="term" value="P:peptidoglycan metabolic process"/>
    <property type="evidence" value="ECO:0007669"/>
    <property type="project" value="TreeGrafter"/>
</dbReference>
<dbReference type="Proteomes" id="UP000094741">
    <property type="component" value="Unassembled WGS sequence"/>
</dbReference>
<accession>A0A1E5BEP3</accession>
<dbReference type="EMBL" id="AJYQ02000094">
    <property type="protein sequence ID" value="OEE34132.1"/>
    <property type="molecule type" value="Genomic_DNA"/>
</dbReference>
<dbReference type="Gene3D" id="3.40.710.10">
    <property type="entry name" value="DD-peptidase/beta-lactamase superfamily"/>
    <property type="match status" value="1"/>
</dbReference>
<evidence type="ECO:0000313" key="5">
    <source>
        <dbReference type="Proteomes" id="UP000094741"/>
    </source>
</evidence>
<dbReference type="AlphaFoldDB" id="A0A1E5BEP3"/>
<evidence type="ECO:0000256" key="3">
    <source>
        <dbReference type="SAM" id="SignalP"/>
    </source>
</evidence>
<keyword evidence="3" id="KW-0732">Signal</keyword>
<name>A0A1E5BEP3_9VIBR</name>
<dbReference type="Gene3D" id="3.50.80.20">
    <property type="entry name" value="D-Ala-D-Ala carboxypeptidase C, peptidase S13"/>
    <property type="match status" value="1"/>
</dbReference>